<feature type="compositionally biased region" description="Basic and acidic residues" evidence="1">
    <location>
        <begin position="383"/>
        <end position="397"/>
    </location>
</feature>
<feature type="region of interest" description="Disordered" evidence="1">
    <location>
        <begin position="372"/>
        <end position="425"/>
    </location>
</feature>
<sequence length="425" mass="47013">MIRRIAIALSTTAALALGVSAASPAMAQERPADLTQLPAVPTDYTPDRLPWGDYDFTGTFPIEPINNGHILFQRPAHYGNRFWVTDEEFDRRLAAARGADGNFTQANDSGIGASGTTGLEQWFLDTDWAKSTAMLVSPADGQLPALTPQAMELFKQGRSGWVPGQAYDWVDDFDSWDRCVSRGFPASMYPFRYNNGIRVFQSPGTVTIMLEMLGTRVVKLYDSKEAAHAARWDEPVEAWMGNSRGWWEGKTLVIETTNIVSGDAATDDVFARSAAPLNMATQFTGTMDVPAFNTVPMSSEAMTVERLTMTGPDTIIHELTYSDPQVYVEPWTTRLAWTRDDDYQFFEYACHEGNYMPRDYISASRAQQARIAAGEEEAVTAENDDRSRFAQPFDHDPGIGPRPGRPPIGGDDDADDEEAEENAGE</sequence>
<organism evidence="3 4">
    <name type="scientific">Aurantiacibacter rhizosphaerae</name>
    <dbReference type="NCBI Taxonomy" id="2691582"/>
    <lineage>
        <taxon>Bacteria</taxon>
        <taxon>Pseudomonadati</taxon>
        <taxon>Pseudomonadota</taxon>
        <taxon>Alphaproteobacteria</taxon>
        <taxon>Sphingomonadales</taxon>
        <taxon>Erythrobacteraceae</taxon>
        <taxon>Aurantiacibacter</taxon>
    </lineage>
</organism>
<name>A0A844XFB1_9SPHN</name>
<evidence type="ECO:0000313" key="4">
    <source>
        <dbReference type="Proteomes" id="UP000461409"/>
    </source>
</evidence>
<proteinExistence type="predicted"/>
<keyword evidence="4" id="KW-1185">Reference proteome</keyword>
<dbReference type="RefSeq" id="WP_160486027.1">
    <property type="nucleotide sequence ID" value="NZ_WUBR01000002.1"/>
</dbReference>
<dbReference type="EMBL" id="WUBR01000002">
    <property type="protein sequence ID" value="MWV28429.1"/>
    <property type="molecule type" value="Genomic_DNA"/>
</dbReference>
<feature type="chain" id="PRO_5032516337" evidence="2">
    <location>
        <begin position="28"/>
        <end position="425"/>
    </location>
</feature>
<dbReference type="AlphaFoldDB" id="A0A844XFB1"/>
<dbReference type="Proteomes" id="UP000461409">
    <property type="component" value="Unassembled WGS sequence"/>
</dbReference>
<protein>
    <submittedName>
        <fullName evidence="3">Uncharacterized protein</fullName>
    </submittedName>
</protein>
<reference evidence="3 4" key="2">
    <citation type="submission" date="2020-02" db="EMBL/GenBank/DDBJ databases">
        <title>Erythrobacter dongmakensis sp. nov., isolated from a tidal mudflat.</title>
        <authorList>
            <person name="Kim I.S."/>
        </authorList>
    </citation>
    <scope>NUCLEOTIDE SEQUENCE [LARGE SCALE GENOMIC DNA]</scope>
    <source>
        <strain evidence="3 4">GH3-10</strain>
    </source>
</reference>
<reference evidence="3 4" key="1">
    <citation type="submission" date="2019-12" db="EMBL/GenBank/DDBJ databases">
        <authorList>
            <person name="Lee S.D."/>
        </authorList>
    </citation>
    <scope>NUCLEOTIDE SEQUENCE [LARGE SCALE GENOMIC DNA]</scope>
    <source>
        <strain evidence="3 4">GH3-10</strain>
    </source>
</reference>
<evidence type="ECO:0000313" key="3">
    <source>
        <dbReference type="EMBL" id="MWV28429.1"/>
    </source>
</evidence>
<keyword evidence="2" id="KW-0732">Signal</keyword>
<evidence type="ECO:0000256" key="2">
    <source>
        <dbReference type="SAM" id="SignalP"/>
    </source>
</evidence>
<feature type="compositionally biased region" description="Acidic residues" evidence="1">
    <location>
        <begin position="410"/>
        <end position="425"/>
    </location>
</feature>
<evidence type="ECO:0000256" key="1">
    <source>
        <dbReference type="SAM" id="MobiDB-lite"/>
    </source>
</evidence>
<accession>A0A844XFB1</accession>
<feature type="signal peptide" evidence="2">
    <location>
        <begin position="1"/>
        <end position="27"/>
    </location>
</feature>
<comment type="caution">
    <text evidence="3">The sequence shown here is derived from an EMBL/GenBank/DDBJ whole genome shotgun (WGS) entry which is preliminary data.</text>
</comment>
<gene>
    <name evidence="3" type="ORF">GRF63_10985</name>
</gene>